<proteinExistence type="predicted"/>
<evidence type="ECO:0000313" key="2">
    <source>
        <dbReference type="Proteomes" id="UP001162156"/>
    </source>
</evidence>
<gene>
    <name evidence="1" type="ORF">NQ314_015851</name>
</gene>
<accession>A0AAV8WYG2</accession>
<dbReference type="AlphaFoldDB" id="A0AAV8WYG2"/>
<dbReference type="Proteomes" id="UP001162156">
    <property type="component" value="Unassembled WGS sequence"/>
</dbReference>
<name>A0AAV8WYG2_9CUCU</name>
<protein>
    <submittedName>
        <fullName evidence="1">Uncharacterized protein</fullName>
    </submittedName>
</protein>
<reference evidence="1" key="1">
    <citation type="journal article" date="2023" name="Insect Mol. Biol.">
        <title>Genome sequencing provides insights into the evolution of gene families encoding plant cell wall-degrading enzymes in longhorned beetles.</title>
        <authorList>
            <person name="Shin N.R."/>
            <person name="Okamura Y."/>
            <person name="Kirsch R."/>
            <person name="Pauchet Y."/>
        </authorList>
    </citation>
    <scope>NUCLEOTIDE SEQUENCE</scope>
    <source>
        <strain evidence="1">RBIC_L_NR</strain>
    </source>
</reference>
<keyword evidence="2" id="KW-1185">Reference proteome</keyword>
<comment type="caution">
    <text evidence="1">The sequence shown here is derived from an EMBL/GenBank/DDBJ whole genome shotgun (WGS) entry which is preliminary data.</text>
</comment>
<evidence type="ECO:0000313" key="1">
    <source>
        <dbReference type="EMBL" id="KAJ8931260.1"/>
    </source>
</evidence>
<dbReference type="EMBL" id="JANEYF010004420">
    <property type="protein sequence ID" value="KAJ8931260.1"/>
    <property type="molecule type" value="Genomic_DNA"/>
</dbReference>
<sequence length="82" mass="9394">MNVTFSSQNWTEKNIAAKIASKIPFDDVLNEIRDSVTDNTLKRIHLKTKKDLFNIESALNLCFSTVRHPNDAISVESWVIEM</sequence>
<organism evidence="1 2">
    <name type="scientific">Rhamnusium bicolor</name>
    <dbReference type="NCBI Taxonomy" id="1586634"/>
    <lineage>
        <taxon>Eukaryota</taxon>
        <taxon>Metazoa</taxon>
        <taxon>Ecdysozoa</taxon>
        <taxon>Arthropoda</taxon>
        <taxon>Hexapoda</taxon>
        <taxon>Insecta</taxon>
        <taxon>Pterygota</taxon>
        <taxon>Neoptera</taxon>
        <taxon>Endopterygota</taxon>
        <taxon>Coleoptera</taxon>
        <taxon>Polyphaga</taxon>
        <taxon>Cucujiformia</taxon>
        <taxon>Chrysomeloidea</taxon>
        <taxon>Cerambycidae</taxon>
        <taxon>Lepturinae</taxon>
        <taxon>Rhagiini</taxon>
        <taxon>Rhamnusium</taxon>
    </lineage>
</organism>